<dbReference type="InterPro" id="IPR007627">
    <property type="entry name" value="RNA_pol_sigma70_r2"/>
</dbReference>
<gene>
    <name evidence="8" type="ORF">CRD36_00135</name>
</gene>
<evidence type="ECO:0000313" key="8">
    <source>
        <dbReference type="EMBL" id="PHZ86743.1"/>
    </source>
</evidence>
<dbReference type="Pfam" id="PF04542">
    <property type="entry name" value="Sigma70_r2"/>
    <property type="match status" value="1"/>
</dbReference>
<comment type="similarity">
    <text evidence="1">Belongs to the sigma-70 factor family. ECF subfamily.</text>
</comment>
<dbReference type="GO" id="GO:0003677">
    <property type="term" value="F:DNA binding"/>
    <property type="evidence" value="ECO:0007669"/>
    <property type="project" value="UniProtKB-KW"/>
</dbReference>
<dbReference type="Gene3D" id="1.10.10.10">
    <property type="entry name" value="Winged helix-like DNA-binding domain superfamily/Winged helix DNA-binding domain"/>
    <property type="match status" value="1"/>
</dbReference>
<reference evidence="8 9" key="1">
    <citation type="submission" date="2017-10" db="EMBL/GenBank/DDBJ databases">
        <title>Frigbacter circumglobatus gen. nov. sp. nov., isolated from sediment cultured in situ.</title>
        <authorList>
            <person name="Zhao Z."/>
        </authorList>
    </citation>
    <scope>NUCLEOTIDE SEQUENCE [LARGE SCALE GENOMIC DNA]</scope>
    <source>
        <strain evidence="8 9">ZYL</strain>
    </source>
</reference>
<sequence length="185" mass="21170">METGTSNTSEDALNLSDLYHKYQKEIVLFARNKVDNGPPEPEDIAQQTFLKYSALDKTTKIDNPRAYLYRIAKNVISSHLRSQGVRKKYAENGVHKIIQDEGENITPESILLSKDRSRIMRQAIQGMSRRRRRIVLLKYTEGLTLDDIAKKIGVSRTTVWKEMAKAITEIDDALKKASYREGNVK</sequence>
<dbReference type="Proteomes" id="UP000229730">
    <property type="component" value="Unassembled WGS sequence"/>
</dbReference>
<dbReference type="InParanoid" id="A0A2G4YWX4"/>
<dbReference type="Gene3D" id="1.10.1740.10">
    <property type="match status" value="1"/>
</dbReference>
<comment type="caution">
    <text evidence="8">The sequence shown here is derived from an EMBL/GenBank/DDBJ whole genome shotgun (WGS) entry which is preliminary data.</text>
</comment>
<name>A0A2G4YWX4_9PROT</name>
<evidence type="ECO:0000259" key="6">
    <source>
        <dbReference type="Pfam" id="PF04542"/>
    </source>
</evidence>
<dbReference type="GO" id="GO:0016987">
    <property type="term" value="F:sigma factor activity"/>
    <property type="evidence" value="ECO:0007669"/>
    <property type="project" value="UniProtKB-KW"/>
</dbReference>
<dbReference type="PANTHER" id="PTHR43133:SF8">
    <property type="entry name" value="RNA POLYMERASE SIGMA FACTOR HI_1459-RELATED"/>
    <property type="match status" value="1"/>
</dbReference>
<keyword evidence="2" id="KW-0805">Transcription regulation</keyword>
<evidence type="ECO:0000256" key="2">
    <source>
        <dbReference type="ARBA" id="ARBA00023015"/>
    </source>
</evidence>
<dbReference type="SUPFAM" id="SSF88659">
    <property type="entry name" value="Sigma3 and sigma4 domains of RNA polymerase sigma factors"/>
    <property type="match status" value="1"/>
</dbReference>
<evidence type="ECO:0000256" key="5">
    <source>
        <dbReference type="ARBA" id="ARBA00023163"/>
    </source>
</evidence>
<dbReference type="NCBIfam" id="TIGR02937">
    <property type="entry name" value="sigma70-ECF"/>
    <property type="match status" value="1"/>
</dbReference>
<evidence type="ECO:0000256" key="4">
    <source>
        <dbReference type="ARBA" id="ARBA00023125"/>
    </source>
</evidence>
<keyword evidence="3" id="KW-0731">Sigma factor</keyword>
<evidence type="ECO:0000259" key="7">
    <source>
        <dbReference type="Pfam" id="PF08281"/>
    </source>
</evidence>
<organism evidence="8 9">
    <name type="scientific">Paremcibacter congregatus</name>
    <dbReference type="NCBI Taxonomy" id="2043170"/>
    <lineage>
        <taxon>Bacteria</taxon>
        <taxon>Pseudomonadati</taxon>
        <taxon>Pseudomonadota</taxon>
        <taxon>Alphaproteobacteria</taxon>
        <taxon>Emcibacterales</taxon>
        <taxon>Emcibacteraceae</taxon>
        <taxon>Paremcibacter</taxon>
    </lineage>
</organism>
<evidence type="ECO:0000313" key="9">
    <source>
        <dbReference type="Proteomes" id="UP000229730"/>
    </source>
</evidence>
<dbReference type="InterPro" id="IPR014284">
    <property type="entry name" value="RNA_pol_sigma-70_dom"/>
</dbReference>
<proteinExistence type="inferred from homology"/>
<dbReference type="RefSeq" id="WP_099470715.1">
    <property type="nucleotide sequence ID" value="NZ_CP041025.1"/>
</dbReference>
<dbReference type="SUPFAM" id="SSF88946">
    <property type="entry name" value="Sigma2 domain of RNA polymerase sigma factors"/>
    <property type="match status" value="1"/>
</dbReference>
<dbReference type="InterPro" id="IPR013324">
    <property type="entry name" value="RNA_pol_sigma_r3/r4-like"/>
</dbReference>
<dbReference type="AlphaFoldDB" id="A0A2G4YWX4"/>
<accession>A0A2G4YWX4</accession>
<dbReference type="EMBL" id="PDEM01000004">
    <property type="protein sequence ID" value="PHZ86743.1"/>
    <property type="molecule type" value="Genomic_DNA"/>
</dbReference>
<dbReference type="PANTHER" id="PTHR43133">
    <property type="entry name" value="RNA POLYMERASE ECF-TYPE SIGMA FACTO"/>
    <property type="match status" value="1"/>
</dbReference>
<dbReference type="OrthoDB" id="7620544at2"/>
<dbReference type="InterPro" id="IPR013249">
    <property type="entry name" value="RNA_pol_sigma70_r4_t2"/>
</dbReference>
<keyword evidence="4" id="KW-0238">DNA-binding</keyword>
<keyword evidence="9" id="KW-1185">Reference proteome</keyword>
<keyword evidence="5" id="KW-0804">Transcription</keyword>
<dbReference type="InterPro" id="IPR039425">
    <property type="entry name" value="RNA_pol_sigma-70-like"/>
</dbReference>
<evidence type="ECO:0008006" key="10">
    <source>
        <dbReference type="Google" id="ProtNLM"/>
    </source>
</evidence>
<dbReference type="GO" id="GO:0006352">
    <property type="term" value="P:DNA-templated transcription initiation"/>
    <property type="evidence" value="ECO:0007669"/>
    <property type="project" value="InterPro"/>
</dbReference>
<feature type="domain" description="RNA polymerase sigma-70 region 2" evidence="6">
    <location>
        <begin position="18"/>
        <end position="84"/>
    </location>
</feature>
<dbReference type="InterPro" id="IPR036388">
    <property type="entry name" value="WH-like_DNA-bd_sf"/>
</dbReference>
<dbReference type="Pfam" id="PF08281">
    <property type="entry name" value="Sigma70_r4_2"/>
    <property type="match status" value="1"/>
</dbReference>
<protein>
    <recommendedName>
        <fullName evidence="10">RNA polymerase subunit sigma-70</fullName>
    </recommendedName>
</protein>
<dbReference type="InterPro" id="IPR013325">
    <property type="entry name" value="RNA_pol_sigma_r2"/>
</dbReference>
<evidence type="ECO:0000256" key="3">
    <source>
        <dbReference type="ARBA" id="ARBA00023082"/>
    </source>
</evidence>
<feature type="domain" description="RNA polymerase sigma factor 70 region 4 type 2" evidence="7">
    <location>
        <begin position="118"/>
        <end position="167"/>
    </location>
</feature>
<evidence type="ECO:0000256" key="1">
    <source>
        <dbReference type="ARBA" id="ARBA00010641"/>
    </source>
</evidence>